<feature type="compositionally biased region" description="Basic residues" evidence="1">
    <location>
        <begin position="37"/>
        <end position="52"/>
    </location>
</feature>
<reference evidence="2" key="3">
    <citation type="submission" date="2023-05" db="EMBL/GenBank/DDBJ databases">
        <authorList>
            <person name="Smith C.H."/>
        </authorList>
    </citation>
    <scope>NUCLEOTIDE SEQUENCE</scope>
    <source>
        <strain evidence="2">CHS0354</strain>
        <tissue evidence="2">Mantle</tissue>
    </source>
</reference>
<sequence>MYNLAAGAALPGQPDYSIMKALNSGYSTQFLVSQHNSHQHHQHHQQQQHQHHQIQPTKALYFTQENIDFVLYGYTTGTGNQNGIKHALSGLKIGEISHGIDRILAQGRDASPSLMMSTWKMSRTDPPPQNLPPGLT</sequence>
<dbReference type="EMBL" id="JAEAOA010002018">
    <property type="protein sequence ID" value="KAK3587275.1"/>
    <property type="molecule type" value="Genomic_DNA"/>
</dbReference>
<accession>A0AAE0S9H1</accession>
<reference evidence="2" key="1">
    <citation type="journal article" date="2021" name="Genome Biol. Evol.">
        <title>A High-Quality Reference Genome for a Parasitic Bivalve with Doubly Uniparental Inheritance (Bivalvia: Unionida).</title>
        <authorList>
            <person name="Smith C.H."/>
        </authorList>
    </citation>
    <scope>NUCLEOTIDE SEQUENCE</scope>
    <source>
        <strain evidence="2">CHS0354</strain>
    </source>
</reference>
<reference evidence="2" key="2">
    <citation type="journal article" date="2021" name="Genome Biol. Evol.">
        <title>Developing a high-quality reference genome for a parasitic bivalve with doubly uniparental inheritance (Bivalvia: Unionida).</title>
        <authorList>
            <person name="Smith C.H."/>
        </authorList>
    </citation>
    <scope>NUCLEOTIDE SEQUENCE</scope>
    <source>
        <strain evidence="2">CHS0354</strain>
        <tissue evidence="2">Mantle</tissue>
    </source>
</reference>
<organism evidence="2 3">
    <name type="scientific">Potamilus streckersoni</name>
    <dbReference type="NCBI Taxonomy" id="2493646"/>
    <lineage>
        <taxon>Eukaryota</taxon>
        <taxon>Metazoa</taxon>
        <taxon>Spiralia</taxon>
        <taxon>Lophotrochozoa</taxon>
        <taxon>Mollusca</taxon>
        <taxon>Bivalvia</taxon>
        <taxon>Autobranchia</taxon>
        <taxon>Heteroconchia</taxon>
        <taxon>Palaeoheterodonta</taxon>
        <taxon>Unionida</taxon>
        <taxon>Unionoidea</taxon>
        <taxon>Unionidae</taxon>
        <taxon>Ambleminae</taxon>
        <taxon>Lampsilini</taxon>
        <taxon>Potamilus</taxon>
    </lineage>
</organism>
<gene>
    <name evidence="2" type="ORF">CHS0354_034420</name>
</gene>
<feature type="region of interest" description="Disordered" evidence="1">
    <location>
        <begin position="33"/>
        <end position="55"/>
    </location>
</feature>
<comment type="caution">
    <text evidence="2">The sequence shown here is derived from an EMBL/GenBank/DDBJ whole genome shotgun (WGS) entry which is preliminary data.</text>
</comment>
<dbReference type="Proteomes" id="UP001195483">
    <property type="component" value="Unassembled WGS sequence"/>
</dbReference>
<evidence type="ECO:0000313" key="3">
    <source>
        <dbReference type="Proteomes" id="UP001195483"/>
    </source>
</evidence>
<dbReference type="AlphaFoldDB" id="A0AAE0S9H1"/>
<proteinExistence type="predicted"/>
<evidence type="ECO:0000313" key="2">
    <source>
        <dbReference type="EMBL" id="KAK3587275.1"/>
    </source>
</evidence>
<name>A0AAE0S9H1_9BIVA</name>
<protein>
    <submittedName>
        <fullName evidence="2">Uncharacterized protein</fullName>
    </submittedName>
</protein>
<keyword evidence="3" id="KW-1185">Reference proteome</keyword>
<evidence type="ECO:0000256" key="1">
    <source>
        <dbReference type="SAM" id="MobiDB-lite"/>
    </source>
</evidence>